<dbReference type="InterPro" id="IPR036291">
    <property type="entry name" value="NAD(P)-bd_dom_sf"/>
</dbReference>
<dbReference type="Gene3D" id="1.10.1040.10">
    <property type="entry name" value="N-(1-d-carboxylethyl)-l-norvaline Dehydrogenase, domain 2"/>
    <property type="match status" value="1"/>
</dbReference>
<dbReference type="InterPro" id="IPR006180">
    <property type="entry name" value="3-OHacyl-CoA_DH_CS"/>
</dbReference>
<protein>
    <recommendedName>
        <fullName evidence="8">Hydroxylacyl-CoA dehydrogenase</fullName>
    </recommendedName>
</protein>
<dbReference type="SUPFAM" id="SSF48179">
    <property type="entry name" value="6-phosphogluconate dehydrogenase C-terminal domain-like"/>
    <property type="match status" value="1"/>
</dbReference>
<comment type="pathway">
    <text evidence="1">Lipid metabolism; butanoate metabolism.</text>
</comment>
<evidence type="ECO:0008006" key="8">
    <source>
        <dbReference type="Google" id="ProtNLM"/>
    </source>
</evidence>
<sequence>MNITVIGAGVIGISWSALFLANGHTVTVYDVADDAPQRVRDGIAQCEPTLRSLGYDTTDMTARLTFCDDLDEAVREADVVQENGPERRDFKRRLWAQVEKAAKPTALLLSSSSGMTATSQSALMTDPGRMLIGHPFNPPHMIPLVEVVPGENTAPSAVDEAMRFYAALGKTPIRLRREIPGFAANRLQAALFKESVALVRAGMVTVEELDEIVVNSIGLRWATAGPFQSFHLGGGPSGFRGYLDHFATGVQLLWLHAATRPVVLTTRLKNRLVRQIDDSFGARPIQELEAERDAKQLAVRAALAPHPRSGDGDGDR</sequence>
<organism evidence="6 7">
    <name type="scientific">Tsukamurella pseudospumae</name>
    <dbReference type="NCBI Taxonomy" id="239498"/>
    <lineage>
        <taxon>Bacteria</taxon>
        <taxon>Bacillati</taxon>
        <taxon>Actinomycetota</taxon>
        <taxon>Actinomycetes</taxon>
        <taxon>Mycobacteriales</taxon>
        <taxon>Tsukamurellaceae</taxon>
        <taxon>Tsukamurella</taxon>
    </lineage>
</organism>
<evidence type="ECO:0000313" key="7">
    <source>
        <dbReference type="Proteomes" id="UP000070409"/>
    </source>
</evidence>
<accession>A0A137ZSY0</accession>
<evidence type="ECO:0000256" key="1">
    <source>
        <dbReference type="ARBA" id="ARBA00005086"/>
    </source>
</evidence>
<evidence type="ECO:0000256" key="3">
    <source>
        <dbReference type="ARBA" id="ARBA00023002"/>
    </source>
</evidence>
<keyword evidence="3" id="KW-0560">Oxidoreductase</keyword>
<comment type="similarity">
    <text evidence="2">Belongs to the 3-hydroxyacyl-CoA dehydrogenase family.</text>
</comment>
<dbReference type="Pfam" id="PF00725">
    <property type="entry name" value="3HCDH"/>
    <property type="match status" value="1"/>
</dbReference>
<dbReference type="RefSeq" id="WP_068743216.1">
    <property type="nucleotide sequence ID" value="NZ_LSRE01000001.1"/>
</dbReference>
<dbReference type="PROSITE" id="PS00067">
    <property type="entry name" value="3HCDH"/>
    <property type="match status" value="1"/>
</dbReference>
<dbReference type="Proteomes" id="UP000070409">
    <property type="component" value="Unassembled WGS sequence"/>
</dbReference>
<dbReference type="PANTHER" id="PTHR48075:SF5">
    <property type="entry name" value="3-HYDROXYBUTYRYL-COA DEHYDROGENASE"/>
    <property type="match status" value="1"/>
</dbReference>
<evidence type="ECO:0000256" key="2">
    <source>
        <dbReference type="ARBA" id="ARBA00009463"/>
    </source>
</evidence>
<gene>
    <name evidence="6" type="ORF">AXK61_00270</name>
</gene>
<proteinExistence type="inferred from homology"/>
<dbReference type="InterPro" id="IPR006176">
    <property type="entry name" value="3-OHacyl-CoA_DH_NAD-bd"/>
</dbReference>
<dbReference type="PANTHER" id="PTHR48075">
    <property type="entry name" value="3-HYDROXYACYL-COA DEHYDROGENASE FAMILY PROTEIN"/>
    <property type="match status" value="1"/>
</dbReference>
<feature type="domain" description="3-hydroxyacyl-CoA dehydrogenase C-terminal" evidence="4">
    <location>
        <begin position="181"/>
        <end position="243"/>
    </location>
</feature>
<reference evidence="6 7" key="1">
    <citation type="submission" date="2016-02" db="EMBL/GenBank/DDBJ databases">
        <authorList>
            <person name="Teng J.L."/>
            <person name="Tang Y."/>
            <person name="Huang Y."/>
            <person name="Guo F."/>
            <person name="Wei W."/>
            <person name="Chen J.H."/>
            <person name="Wong S.Y."/>
            <person name="Lau S.K."/>
            <person name="Woo P.C."/>
        </authorList>
    </citation>
    <scope>NUCLEOTIDE SEQUENCE [LARGE SCALE GENOMIC DNA]</scope>
    <source>
        <strain evidence="6 7">JCM 13375</strain>
    </source>
</reference>
<dbReference type="InterPro" id="IPR013328">
    <property type="entry name" value="6PGD_dom2"/>
</dbReference>
<dbReference type="Pfam" id="PF02737">
    <property type="entry name" value="3HCDH_N"/>
    <property type="match status" value="1"/>
</dbReference>
<evidence type="ECO:0000259" key="4">
    <source>
        <dbReference type="Pfam" id="PF00725"/>
    </source>
</evidence>
<dbReference type="EMBL" id="LSRE01000001">
    <property type="protein sequence ID" value="KXP01294.1"/>
    <property type="molecule type" value="Genomic_DNA"/>
</dbReference>
<dbReference type="Gene3D" id="3.40.50.720">
    <property type="entry name" value="NAD(P)-binding Rossmann-like Domain"/>
    <property type="match status" value="1"/>
</dbReference>
<evidence type="ECO:0000313" key="6">
    <source>
        <dbReference type="EMBL" id="KXP01294.1"/>
    </source>
</evidence>
<evidence type="ECO:0000259" key="5">
    <source>
        <dbReference type="Pfam" id="PF02737"/>
    </source>
</evidence>
<name>A0A137ZSY0_9ACTN</name>
<dbReference type="InterPro" id="IPR006108">
    <property type="entry name" value="3HC_DH_C"/>
</dbReference>
<comment type="caution">
    <text evidence="6">The sequence shown here is derived from an EMBL/GenBank/DDBJ whole genome shotgun (WGS) entry which is preliminary data.</text>
</comment>
<keyword evidence="7" id="KW-1185">Reference proteome</keyword>
<dbReference type="InterPro" id="IPR008927">
    <property type="entry name" value="6-PGluconate_DH-like_C_sf"/>
</dbReference>
<feature type="domain" description="3-hydroxyacyl-CoA dehydrogenase NAD binding" evidence="5">
    <location>
        <begin position="2"/>
        <end position="176"/>
    </location>
</feature>
<dbReference type="SUPFAM" id="SSF51735">
    <property type="entry name" value="NAD(P)-binding Rossmann-fold domains"/>
    <property type="match status" value="1"/>
</dbReference>